<organism evidence="1 3">
    <name type="scientific">Selenomonas ruminantium</name>
    <dbReference type="NCBI Taxonomy" id="971"/>
    <lineage>
        <taxon>Bacteria</taxon>
        <taxon>Bacillati</taxon>
        <taxon>Bacillota</taxon>
        <taxon>Negativicutes</taxon>
        <taxon>Selenomonadales</taxon>
        <taxon>Selenomonadaceae</taxon>
        <taxon>Selenomonas</taxon>
    </lineage>
</organism>
<sequence length="96" mass="10328">MDVKMSVLPHNNVDVLKSQQGRLISAITAVKTENQDAASSLPPLHSLMASLDAVQGATELENLGHAPQPAFAVDINSEQQEMDHYAKDAFSVELSN</sequence>
<dbReference type="OrthoDB" id="1666711at2"/>
<evidence type="ECO:0000313" key="1">
    <source>
        <dbReference type="EMBL" id="SEA25200.1"/>
    </source>
</evidence>
<protein>
    <submittedName>
        <fullName evidence="1">Uncharacterized protein</fullName>
    </submittedName>
</protein>
<proteinExistence type="predicted"/>
<dbReference type="Proteomes" id="UP000183843">
    <property type="component" value="Unassembled WGS sequence"/>
</dbReference>
<name>A0A1H3ZNC3_SELRU</name>
<dbReference type="AlphaFoldDB" id="A0A1H3ZNC3"/>
<dbReference type="RefSeq" id="WP_074673054.1">
    <property type="nucleotide sequence ID" value="NZ_FNQG01000012.1"/>
</dbReference>
<evidence type="ECO:0000313" key="2">
    <source>
        <dbReference type="EMBL" id="SFB16083.1"/>
    </source>
</evidence>
<dbReference type="EMBL" id="FNQG01000012">
    <property type="protein sequence ID" value="SEA25200.1"/>
    <property type="molecule type" value="Genomic_DNA"/>
</dbReference>
<evidence type="ECO:0000313" key="4">
    <source>
        <dbReference type="Proteomes" id="UP000183843"/>
    </source>
</evidence>
<dbReference type="EMBL" id="FOJX01000019">
    <property type="protein sequence ID" value="SFB16083.1"/>
    <property type="molecule type" value="Genomic_DNA"/>
</dbReference>
<reference evidence="3 4" key="1">
    <citation type="submission" date="2016-10" db="EMBL/GenBank/DDBJ databases">
        <authorList>
            <person name="de Groot N.N."/>
        </authorList>
    </citation>
    <scope>NUCLEOTIDE SEQUENCE [LARGE SCALE GENOMIC DNA]</scope>
    <source>
        <strain evidence="1 3">DSM 2872</strain>
        <strain evidence="2 4">L14</strain>
    </source>
</reference>
<evidence type="ECO:0000313" key="3">
    <source>
        <dbReference type="Proteomes" id="UP000183469"/>
    </source>
</evidence>
<dbReference type="Proteomes" id="UP000183469">
    <property type="component" value="Unassembled WGS sequence"/>
</dbReference>
<accession>A0A1H3ZNC3</accession>
<gene>
    <name evidence="2" type="ORF">SAMN05216587_11923</name>
    <name evidence="1" type="ORF">SAMN05660648_02508</name>
</gene>